<protein>
    <submittedName>
        <fullName evidence="2">Clindamycin resistance transfer factor BtgB</fullName>
    </submittedName>
</protein>
<evidence type="ECO:0000256" key="1">
    <source>
        <dbReference type="SAM" id="MobiDB-lite"/>
    </source>
</evidence>
<reference evidence="2 3" key="1">
    <citation type="submission" date="2019-12" db="EMBL/GenBank/DDBJ databases">
        <title>Mucilaginibacter sp. HMF7410 genome sequencing and assembly.</title>
        <authorList>
            <person name="Kang H."/>
            <person name="Cha I."/>
            <person name="Kim H."/>
            <person name="Joh K."/>
        </authorList>
    </citation>
    <scope>NUCLEOTIDE SEQUENCE [LARGE SCALE GENOMIC DNA]</scope>
    <source>
        <strain evidence="2 3">HMF7410</strain>
    </source>
</reference>
<dbReference type="InterPro" id="IPR043766">
    <property type="entry name" value="BfmA-like"/>
</dbReference>
<accession>A0A7K1T1P9</accession>
<sequence length="263" mass="29460">MNVKIAGGSKGVHANQGSCTGLVNYLQHEDLERLKAGQGQELFFDQTRDNIRGQEVIKRIDANRGQLGKTDAKYYSVIFSPSVKELLHLSQSGAAGQSDRLKAYIRREAMNEYAEGFGKGLSADDMLYFGKIHYERGSKGQENQLHVHLIVSRKDKANKKKLSPMTNHRGTEKGAVKGGFNREAFVSGIENRFDKSTGYARDISESFAYCKSVKSGDLSDLLEQVELRVAQEKEARQETEKSPLKQQKEEAGQERVQGRGMRR</sequence>
<feature type="compositionally biased region" description="Basic and acidic residues" evidence="1">
    <location>
        <begin position="231"/>
        <end position="257"/>
    </location>
</feature>
<comment type="caution">
    <text evidence="2">The sequence shown here is derived from an EMBL/GenBank/DDBJ whole genome shotgun (WGS) entry which is preliminary data.</text>
</comment>
<evidence type="ECO:0000313" key="2">
    <source>
        <dbReference type="EMBL" id="MVN23485.1"/>
    </source>
</evidence>
<dbReference type="RefSeq" id="WP_157569778.1">
    <property type="nucleotide sequence ID" value="NZ_WPIK01000029.1"/>
</dbReference>
<gene>
    <name evidence="2" type="ORF">GO621_18330</name>
</gene>
<feature type="region of interest" description="Disordered" evidence="1">
    <location>
        <begin position="156"/>
        <end position="175"/>
    </location>
</feature>
<organism evidence="2 3">
    <name type="scientific">Mucilaginibacter arboris</name>
    <dbReference type="NCBI Taxonomy" id="2682090"/>
    <lineage>
        <taxon>Bacteria</taxon>
        <taxon>Pseudomonadati</taxon>
        <taxon>Bacteroidota</taxon>
        <taxon>Sphingobacteriia</taxon>
        <taxon>Sphingobacteriales</taxon>
        <taxon>Sphingobacteriaceae</taxon>
        <taxon>Mucilaginibacter</taxon>
    </lineage>
</organism>
<evidence type="ECO:0000313" key="3">
    <source>
        <dbReference type="Proteomes" id="UP000462014"/>
    </source>
</evidence>
<feature type="region of interest" description="Disordered" evidence="1">
    <location>
        <begin position="231"/>
        <end position="263"/>
    </location>
</feature>
<keyword evidence="3" id="KW-1185">Reference proteome</keyword>
<dbReference type="EMBL" id="WPIK01000029">
    <property type="protein sequence ID" value="MVN23485.1"/>
    <property type="molecule type" value="Genomic_DNA"/>
</dbReference>
<name>A0A7K1T1P9_9SPHI</name>
<proteinExistence type="predicted"/>
<dbReference type="Pfam" id="PF18976">
    <property type="entry name" value="DUF5712"/>
    <property type="match status" value="1"/>
</dbReference>
<dbReference type="AlphaFoldDB" id="A0A7K1T1P9"/>
<dbReference type="Proteomes" id="UP000462014">
    <property type="component" value="Unassembled WGS sequence"/>
</dbReference>